<feature type="binding site" evidence="7">
    <location>
        <position position="443"/>
    </location>
    <ligand>
        <name>ATP</name>
        <dbReference type="ChEBI" id="CHEBI:30616"/>
    </ligand>
</feature>
<evidence type="ECO:0000256" key="1">
    <source>
        <dbReference type="ARBA" id="ARBA00022679"/>
    </source>
</evidence>
<evidence type="ECO:0000256" key="7">
    <source>
        <dbReference type="PROSITE-ProRule" id="PRU10141"/>
    </source>
</evidence>
<comment type="caution">
    <text evidence="10">The sequence shown here is derived from an EMBL/GenBank/DDBJ whole genome shotgun (WGS) entry which is preliminary data.</text>
</comment>
<keyword evidence="4 7" id="KW-0067">ATP-binding</keyword>
<dbReference type="FunFam" id="1.10.510.10:FF:000263">
    <property type="entry name" value="MAP kinase skh1/pek1"/>
    <property type="match status" value="1"/>
</dbReference>
<evidence type="ECO:0000256" key="6">
    <source>
        <dbReference type="ARBA" id="ARBA00038999"/>
    </source>
</evidence>
<dbReference type="EC" id="2.7.12.2" evidence="6"/>
<dbReference type="Proteomes" id="UP000663840">
    <property type="component" value="Unassembled WGS sequence"/>
</dbReference>
<feature type="region of interest" description="Disordered" evidence="8">
    <location>
        <begin position="276"/>
        <end position="307"/>
    </location>
</feature>
<keyword evidence="1" id="KW-0808">Transferase</keyword>
<evidence type="ECO:0000313" key="11">
    <source>
        <dbReference type="Proteomes" id="UP000663840"/>
    </source>
</evidence>
<feature type="region of interest" description="Disordered" evidence="8">
    <location>
        <begin position="331"/>
        <end position="362"/>
    </location>
</feature>
<dbReference type="PANTHER" id="PTHR48013:SF6">
    <property type="entry name" value="MAP KINASE KINASE MKK1_SSP32-RELATED"/>
    <property type="match status" value="1"/>
</dbReference>
<dbReference type="SMART" id="SM00220">
    <property type="entry name" value="S_TKc"/>
    <property type="match status" value="1"/>
</dbReference>
<evidence type="ECO:0000256" key="8">
    <source>
        <dbReference type="SAM" id="MobiDB-lite"/>
    </source>
</evidence>
<feature type="region of interest" description="Disordered" evidence="8">
    <location>
        <begin position="386"/>
        <end position="407"/>
    </location>
</feature>
<feature type="domain" description="Protein kinase" evidence="9">
    <location>
        <begin position="414"/>
        <end position="729"/>
    </location>
</feature>
<evidence type="ECO:0000256" key="2">
    <source>
        <dbReference type="ARBA" id="ARBA00022741"/>
    </source>
</evidence>
<dbReference type="Gene3D" id="3.30.200.20">
    <property type="entry name" value="Phosphorylase Kinase, domain 1"/>
    <property type="match status" value="1"/>
</dbReference>
<evidence type="ECO:0000259" key="9">
    <source>
        <dbReference type="PROSITE" id="PS50011"/>
    </source>
</evidence>
<feature type="region of interest" description="Disordered" evidence="8">
    <location>
        <begin position="1"/>
        <end position="263"/>
    </location>
</feature>
<dbReference type="GO" id="GO:0004708">
    <property type="term" value="F:MAP kinase kinase activity"/>
    <property type="evidence" value="ECO:0007669"/>
    <property type="project" value="UniProtKB-EC"/>
</dbReference>
<dbReference type="GO" id="GO:0005524">
    <property type="term" value="F:ATP binding"/>
    <property type="evidence" value="ECO:0007669"/>
    <property type="project" value="UniProtKB-UniRule"/>
</dbReference>
<proteinExistence type="inferred from homology"/>
<dbReference type="PANTHER" id="PTHR48013">
    <property type="entry name" value="DUAL SPECIFICITY MITOGEN-ACTIVATED PROTEIN KINASE KINASE 5-RELATED"/>
    <property type="match status" value="1"/>
</dbReference>
<evidence type="ECO:0000256" key="4">
    <source>
        <dbReference type="ARBA" id="ARBA00022840"/>
    </source>
</evidence>
<keyword evidence="3" id="KW-0418">Kinase</keyword>
<feature type="compositionally biased region" description="Polar residues" evidence="8">
    <location>
        <begin position="248"/>
        <end position="258"/>
    </location>
</feature>
<reference evidence="10" key="1">
    <citation type="submission" date="2021-01" db="EMBL/GenBank/DDBJ databases">
        <authorList>
            <person name="Kaushik A."/>
        </authorList>
    </citation>
    <scope>NUCLEOTIDE SEQUENCE</scope>
    <source>
        <strain evidence="10">AG1-1A</strain>
    </source>
</reference>
<dbReference type="EMBL" id="CAJMWR010001915">
    <property type="protein sequence ID" value="CAE6436956.1"/>
    <property type="molecule type" value="Genomic_DNA"/>
</dbReference>
<accession>A0A8H3APS3</accession>
<dbReference type="InterPro" id="IPR017441">
    <property type="entry name" value="Protein_kinase_ATP_BS"/>
</dbReference>
<dbReference type="InterPro" id="IPR011009">
    <property type="entry name" value="Kinase-like_dom_sf"/>
</dbReference>
<dbReference type="PROSITE" id="PS00108">
    <property type="entry name" value="PROTEIN_KINASE_ST"/>
    <property type="match status" value="1"/>
</dbReference>
<feature type="compositionally biased region" description="Polar residues" evidence="8">
    <location>
        <begin position="334"/>
        <end position="347"/>
    </location>
</feature>
<sequence>MSTHPARPMGPRRALPKPPAEMVAALGPPPSALDQHPPQPAYLGALGPSATPIPSPMPSPGLGFQTPPPPPPLPNANTSLGPGDVMRSSRMGVYGQTQQTQRPQLSLQQPSYRNDPPTPSVAPLNIQRARPRVEVPRQAIPSDIDSADADDEKVSRIVTRRATGGSRPSGLGQVIDERSPVPSDNYQQFGGHDPQPVYPQGASYLQPYDAPSPGPTKSRIGNPAKPRPVLGLRTASGSALPDEDAPAQQHQVDTSASLPSLKPKLQLALGPAKPKLGLAMPGASSSSGGGLKLDVNAHPPSDEDDDADYSYYGFKPSSKRAPSLSLGVGEFPSDATTMQPNSTTTMRPGTHTAKPQGAGGGLDELRRAIGELRMPELEEELEIRGLGQGTGSGSGGVEGEEHQTQPQEWSDELLEVVSRLGEGAGGAVSKVVDKRNGRVMARKPYPYMAHGNQTSVPIPVLHVSVIARLFAIIGRGLSFSSSLTIPTGTVPARQLLRELQFSKLVHPNLIVCYGAYITAPPSDDNSGGMSSEIHILMELGEGGSLDAIARQMKTRHANVRIGEKVIARLAEGVLKGLDYMHSNKVTHRDIKPSNILVTKAGVVKLCDFGVSGELDMSLANTFTGTSWYMAPERITGHPYSIRADVWSTGLTFLELAQNRFPYPPDLGPIELLTYIVNGEVPELDDEPGDENGNGAIHWSDGMKSFIKQSLRIDAATRPTPREMLQHPWIQESMARKLDMSKWIREVWGWEKPPKLKRTSQQS</sequence>
<name>A0A8H3APS3_9AGAM</name>
<feature type="compositionally biased region" description="Gly residues" evidence="8">
    <location>
        <begin position="386"/>
        <end position="397"/>
    </location>
</feature>
<dbReference type="Gene3D" id="1.10.510.10">
    <property type="entry name" value="Transferase(Phosphotransferase) domain 1"/>
    <property type="match status" value="1"/>
</dbReference>
<dbReference type="AlphaFoldDB" id="A0A8H3APS3"/>
<dbReference type="Pfam" id="PF00069">
    <property type="entry name" value="Pkinase"/>
    <property type="match status" value="1"/>
</dbReference>
<protein>
    <recommendedName>
        <fullName evidence="6">mitogen-activated protein kinase kinase</fullName>
        <ecNumber evidence="6">2.7.12.2</ecNumber>
    </recommendedName>
</protein>
<organism evidence="10 11">
    <name type="scientific">Rhizoctonia solani</name>
    <dbReference type="NCBI Taxonomy" id="456999"/>
    <lineage>
        <taxon>Eukaryota</taxon>
        <taxon>Fungi</taxon>
        <taxon>Dikarya</taxon>
        <taxon>Basidiomycota</taxon>
        <taxon>Agaricomycotina</taxon>
        <taxon>Agaricomycetes</taxon>
        <taxon>Cantharellales</taxon>
        <taxon>Ceratobasidiaceae</taxon>
        <taxon>Rhizoctonia</taxon>
    </lineage>
</organism>
<dbReference type="PROSITE" id="PS50011">
    <property type="entry name" value="PROTEIN_KINASE_DOM"/>
    <property type="match status" value="1"/>
</dbReference>
<feature type="compositionally biased region" description="Low complexity" evidence="8">
    <location>
        <begin position="96"/>
        <end position="111"/>
    </location>
</feature>
<dbReference type="InterPro" id="IPR000719">
    <property type="entry name" value="Prot_kinase_dom"/>
</dbReference>
<evidence type="ECO:0000313" key="10">
    <source>
        <dbReference type="EMBL" id="CAE6436956.1"/>
    </source>
</evidence>
<comment type="similarity">
    <text evidence="5">Belongs to the protein kinase superfamily. STE Ser/Thr protein kinase family. MAP kinase kinase subfamily.</text>
</comment>
<dbReference type="InterPro" id="IPR008271">
    <property type="entry name" value="Ser/Thr_kinase_AS"/>
</dbReference>
<evidence type="ECO:0000256" key="5">
    <source>
        <dbReference type="ARBA" id="ARBA00038035"/>
    </source>
</evidence>
<dbReference type="SUPFAM" id="SSF56112">
    <property type="entry name" value="Protein kinase-like (PK-like)"/>
    <property type="match status" value="1"/>
</dbReference>
<gene>
    <name evidence="10" type="ORF">RDB_LOCUS73204</name>
</gene>
<keyword evidence="2 7" id="KW-0547">Nucleotide-binding</keyword>
<evidence type="ECO:0000256" key="3">
    <source>
        <dbReference type="ARBA" id="ARBA00022777"/>
    </source>
</evidence>
<dbReference type="PROSITE" id="PS00107">
    <property type="entry name" value="PROTEIN_KINASE_ATP"/>
    <property type="match status" value="1"/>
</dbReference>